<feature type="active site" evidence="4">
    <location>
        <position position="22"/>
    </location>
</feature>
<dbReference type="PRINTS" id="PR00112">
    <property type="entry name" value="ACYLPHPHTASE"/>
</dbReference>
<proteinExistence type="inferred from homology"/>
<accession>A1ZD81</accession>
<keyword evidence="8" id="KW-1185">Reference proteome</keyword>
<evidence type="ECO:0000256" key="3">
    <source>
        <dbReference type="ARBA" id="ARBA00047645"/>
    </source>
</evidence>
<evidence type="ECO:0000256" key="4">
    <source>
        <dbReference type="PROSITE-ProRule" id="PRU00520"/>
    </source>
</evidence>
<comment type="catalytic activity">
    <reaction evidence="3 4">
        <text>an acyl phosphate + H2O = a carboxylate + phosphate + H(+)</text>
        <dbReference type="Rhea" id="RHEA:14965"/>
        <dbReference type="ChEBI" id="CHEBI:15377"/>
        <dbReference type="ChEBI" id="CHEBI:15378"/>
        <dbReference type="ChEBI" id="CHEBI:29067"/>
        <dbReference type="ChEBI" id="CHEBI:43474"/>
        <dbReference type="ChEBI" id="CHEBI:59918"/>
        <dbReference type="EC" id="3.6.1.7"/>
    </reaction>
</comment>
<protein>
    <recommendedName>
        <fullName evidence="2 4">acylphosphatase</fullName>
        <ecNumber evidence="2 4">3.6.1.7</ecNumber>
    </recommendedName>
</protein>
<dbReference type="Pfam" id="PF00708">
    <property type="entry name" value="Acylphosphatase"/>
    <property type="match status" value="1"/>
</dbReference>
<dbReference type="eggNOG" id="COG1254">
    <property type="taxonomic scope" value="Bacteria"/>
</dbReference>
<feature type="active site" evidence="4">
    <location>
        <position position="40"/>
    </location>
</feature>
<comment type="similarity">
    <text evidence="1 5">Belongs to the acylphosphatase family.</text>
</comment>
<dbReference type="InterPro" id="IPR036046">
    <property type="entry name" value="Acylphosphatase-like_dom_sf"/>
</dbReference>
<dbReference type="InterPro" id="IPR001792">
    <property type="entry name" value="Acylphosphatase-like_dom"/>
</dbReference>
<evidence type="ECO:0000313" key="7">
    <source>
        <dbReference type="EMBL" id="EAY31620.1"/>
    </source>
</evidence>
<dbReference type="InterPro" id="IPR020456">
    <property type="entry name" value="Acylphosphatase"/>
</dbReference>
<dbReference type="PANTHER" id="PTHR47268">
    <property type="entry name" value="ACYLPHOSPHATASE"/>
    <property type="match status" value="1"/>
</dbReference>
<feature type="domain" description="Acylphosphatase-like" evidence="6">
    <location>
        <begin position="7"/>
        <end position="93"/>
    </location>
</feature>
<dbReference type="GO" id="GO:0003998">
    <property type="term" value="F:acylphosphatase activity"/>
    <property type="evidence" value="ECO:0007669"/>
    <property type="project" value="UniProtKB-EC"/>
</dbReference>
<dbReference type="RefSeq" id="WP_002693362.1">
    <property type="nucleotide sequence ID" value="NZ_AAWS01000002.1"/>
</dbReference>
<dbReference type="Proteomes" id="UP000004095">
    <property type="component" value="Unassembled WGS sequence"/>
</dbReference>
<dbReference type="PANTHER" id="PTHR47268:SF4">
    <property type="entry name" value="ACYLPHOSPHATASE"/>
    <property type="match status" value="1"/>
</dbReference>
<dbReference type="EMBL" id="AAWS01000002">
    <property type="protein sequence ID" value="EAY31620.1"/>
    <property type="molecule type" value="Genomic_DNA"/>
</dbReference>
<evidence type="ECO:0000259" key="6">
    <source>
        <dbReference type="PROSITE" id="PS51160"/>
    </source>
</evidence>
<reference evidence="7 8" key="1">
    <citation type="submission" date="2007-01" db="EMBL/GenBank/DDBJ databases">
        <authorList>
            <person name="Haygood M."/>
            <person name="Podell S."/>
            <person name="Anderson C."/>
            <person name="Hopkinson B."/>
            <person name="Roe K."/>
            <person name="Barbeau K."/>
            <person name="Gaasterland T."/>
            <person name="Ferriera S."/>
            <person name="Johnson J."/>
            <person name="Kravitz S."/>
            <person name="Beeson K."/>
            <person name="Sutton G."/>
            <person name="Rogers Y.-H."/>
            <person name="Friedman R."/>
            <person name="Frazier M."/>
            <person name="Venter J.C."/>
        </authorList>
    </citation>
    <scope>NUCLEOTIDE SEQUENCE [LARGE SCALE GENOMIC DNA]</scope>
    <source>
        <strain evidence="7 8">ATCC 23134</strain>
    </source>
</reference>
<gene>
    <name evidence="7" type="ORF">M23134_05126</name>
</gene>
<evidence type="ECO:0000256" key="1">
    <source>
        <dbReference type="ARBA" id="ARBA00005614"/>
    </source>
</evidence>
<name>A1ZD81_MICM2</name>
<sequence>MHTNKKHYKISVIGKVQGVGYRAFAKNIADKLGVKGFVKNEHDGTVYMEAEAPQVTVEKFLLECHKGPQLSKVDHMDIIQVPVTDFTDFNIQTH</sequence>
<organism evidence="7 8">
    <name type="scientific">Microscilla marina ATCC 23134</name>
    <dbReference type="NCBI Taxonomy" id="313606"/>
    <lineage>
        <taxon>Bacteria</taxon>
        <taxon>Pseudomonadati</taxon>
        <taxon>Bacteroidota</taxon>
        <taxon>Cytophagia</taxon>
        <taxon>Cytophagales</taxon>
        <taxon>Microscillaceae</taxon>
        <taxon>Microscilla</taxon>
    </lineage>
</organism>
<dbReference type="EC" id="3.6.1.7" evidence="2 4"/>
<dbReference type="Gene3D" id="3.30.70.100">
    <property type="match status" value="1"/>
</dbReference>
<keyword evidence="4" id="KW-0378">Hydrolase</keyword>
<evidence type="ECO:0000256" key="2">
    <source>
        <dbReference type="ARBA" id="ARBA00012150"/>
    </source>
</evidence>
<comment type="caution">
    <text evidence="7">The sequence shown here is derived from an EMBL/GenBank/DDBJ whole genome shotgun (WGS) entry which is preliminary data.</text>
</comment>
<dbReference type="SUPFAM" id="SSF54975">
    <property type="entry name" value="Acylphosphatase/BLUF domain-like"/>
    <property type="match status" value="1"/>
</dbReference>
<dbReference type="OrthoDB" id="9808093at2"/>
<dbReference type="AlphaFoldDB" id="A1ZD81"/>
<evidence type="ECO:0000313" key="8">
    <source>
        <dbReference type="Proteomes" id="UP000004095"/>
    </source>
</evidence>
<evidence type="ECO:0000256" key="5">
    <source>
        <dbReference type="RuleBase" id="RU004168"/>
    </source>
</evidence>
<dbReference type="PROSITE" id="PS51160">
    <property type="entry name" value="ACYLPHOSPHATASE_3"/>
    <property type="match status" value="1"/>
</dbReference>